<accession>A0AAV0ZN45</accession>
<evidence type="ECO:0000313" key="1">
    <source>
        <dbReference type="EMBL" id="CAI8599654.1"/>
    </source>
</evidence>
<proteinExistence type="predicted"/>
<dbReference type="AlphaFoldDB" id="A0AAV0ZN45"/>
<sequence>MATFSFQQLHQFHTMDRKIFSVLVMTLARDPSQSLLVMALWLWLENLGYPSLILKLVSCPRGLVNEVAQEAVSCLNCLELENFPIPNDGGLFLTRILMGRKISLHLFKYKRFTMIAGIKNVLNKICSRIFNDILLDVLGSSSACRLLLPYPYRPMIVPGFPHKVFGEFIISPANFEKCDLNDGVILKSNLDVSDLDRKIFLTFSRGFPVTENEVRYLFTTTFEVDCIKTIVMGNTNSEGQVLYATMYDIRE</sequence>
<evidence type="ECO:0000313" key="2">
    <source>
        <dbReference type="Proteomes" id="UP001157006"/>
    </source>
</evidence>
<dbReference type="PANTHER" id="PTHR33527:SF42">
    <property type="entry name" value="RRM DOMAIN-CONTAINING PROTEIN"/>
    <property type="match status" value="1"/>
</dbReference>
<protein>
    <submittedName>
        <fullName evidence="1">Uncharacterized protein</fullName>
    </submittedName>
</protein>
<keyword evidence="2" id="KW-1185">Reference proteome</keyword>
<dbReference type="PANTHER" id="PTHR33527">
    <property type="entry name" value="OS07G0274300 PROTEIN"/>
    <property type="match status" value="1"/>
</dbReference>
<reference evidence="1 2" key="1">
    <citation type="submission" date="2023-01" db="EMBL/GenBank/DDBJ databases">
        <authorList>
            <person name="Kreplak J."/>
        </authorList>
    </citation>
    <scope>NUCLEOTIDE SEQUENCE [LARGE SCALE GENOMIC DNA]</scope>
</reference>
<dbReference type="EMBL" id="OX451737">
    <property type="protein sequence ID" value="CAI8599654.1"/>
    <property type="molecule type" value="Genomic_DNA"/>
</dbReference>
<gene>
    <name evidence="1" type="ORF">VFH_II185120</name>
</gene>
<name>A0AAV0ZN45_VICFA</name>
<organism evidence="1 2">
    <name type="scientific">Vicia faba</name>
    <name type="common">Broad bean</name>
    <name type="synonym">Faba vulgaris</name>
    <dbReference type="NCBI Taxonomy" id="3906"/>
    <lineage>
        <taxon>Eukaryota</taxon>
        <taxon>Viridiplantae</taxon>
        <taxon>Streptophyta</taxon>
        <taxon>Embryophyta</taxon>
        <taxon>Tracheophyta</taxon>
        <taxon>Spermatophyta</taxon>
        <taxon>Magnoliopsida</taxon>
        <taxon>eudicotyledons</taxon>
        <taxon>Gunneridae</taxon>
        <taxon>Pentapetalae</taxon>
        <taxon>rosids</taxon>
        <taxon>fabids</taxon>
        <taxon>Fabales</taxon>
        <taxon>Fabaceae</taxon>
        <taxon>Papilionoideae</taxon>
        <taxon>50 kb inversion clade</taxon>
        <taxon>NPAAA clade</taxon>
        <taxon>Hologalegina</taxon>
        <taxon>IRL clade</taxon>
        <taxon>Fabeae</taxon>
        <taxon>Vicia</taxon>
    </lineage>
</organism>
<dbReference type="Proteomes" id="UP001157006">
    <property type="component" value="Chromosome 2"/>
</dbReference>